<organism evidence="2 3">
    <name type="scientific">Celerinatantimonas diazotrophica</name>
    <dbReference type="NCBI Taxonomy" id="412034"/>
    <lineage>
        <taxon>Bacteria</taxon>
        <taxon>Pseudomonadati</taxon>
        <taxon>Pseudomonadota</taxon>
        <taxon>Gammaproteobacteria</taxon>
        <taxon>Celerinatantimonadaceae</taxon>
        <taxon>Celerinatantimonas</taxon>
    </lineage>
</organism>
<dbReference type="InterPro" id="IPR047111">
    <property type="entry name" value="YbaP-like"/>
</dbReference>
<name>A0A4R1K3B3_9GAMM</name>
<dbReference type="Pfam" id="PF01963">
    <property type="entry name" value="TraB_PrgY_gumN"/>
    <property type="match status" value="1"/>
</dbReference>
<evidence type="ECO:0008006" key="4">
    <source>
        <dbReference type="Google" id="ProtNLM"/>
    </source>
</evidence>
<evidence type="ECO:0000313" key="2">
    <source>
        <dbReference type="EMBL" id="TCK58542.1"/>
    </source>
</evidence>
<proteinExistence type="predicted"/>
<feature type="chain" id="PRO_5020893768" description="TraB family protein" evidence="1">
    <location>
        <begin position="24"/>
        <end position="289"/>
    </location>
</feature>
<protein>
    <recommendedName>
        <fullName evidence="4">TraB family protein</fullName>
    </recommendedName>
</protein>
<keyword evidence="1" id="KW-0732">Signal</keyword>
<dbReference type="CDD" id="cd14789">
    <property type="entry name" value="Tiki"/>
    <property type="match status" value="1"/>
</dbReference>
<reference evidence="2 3" key="1">
    <citation type="submission" date="2019-03" db="EMBL/GenBank/DDBJ databases">
        <title>Genomic Encyclopedia of Type Strains, Phase IV (KMG-IV): sequencing the most valuable type-strain genomes for metagenomic binning, comparative biology and taxonomic classification.</title>
        <authorList>
            <person name="Goeker M."/>
        </authorList>
    </citation>
    <scope>NUCLEOTIDE SEQUENCE [LARGE SCALE GENOMIC DNA]</scope>
    <source>
        <strain evidence="2 3">DSM 18577</strain>
    </source>
</reference>
<keyword evidence="3" id="KW-1185">Reference proteome</keyword>
<feature type="signal peptide" evidence="1">
    <location>
        <begin position="1"/>
        <end position="23"/>
    </location>
</feature>
<dbReference type="RefSeq" id="WP_165872648.1">
    <property type="nucleotide sequence ID" value="NZ_OU594967.1"/>
</dbReference>
<sequence length="289" mass="33295">MKVLPYRNWLTLFLVCLPLVAQAKPALWQAQRDDQTLYLFGSIHIGTQKLYPLPQKALEAFKQSHQLWVEVDTRHISARTRGKIKELIHLKPGQKLAQIIPTSLYQRLQTKAKQLHLSMTQLDTIAPWYISIILNQQFYQKLGYDSSLGIDHYFLSLASQTHKPVRSLESVTAQFQVLAKLRKDQVQLLHQSIETHHAMKKTLHEIVHAWRSGQEEKLIELLNEDPSNIAKDFSNDILKQRNRQWLRKLTQIKTPGRQFVVVGALHLGGPDGLVRLLQKAGYQVKKISA</sequence>
<evidence type="ECO:0000313" key="3">
    <source>
        <dbReference type="Proteomes" id="UP000295565"/>
    </source>
</evidence>
<dbReference type="PANTHER" id="PTHR40590">
    <property type="entry name" value="CYTOPLASMIC PROTEIN-RELATED"/>
    <property type="match status" value="1"/>
</dbReference>
<dbReference type="PANTHER" id="PTHR40590:SF1">
    <property type="entry name" value="CYTOPLASMIC PROTEIN"/>
    <property type="match status" value="1"/>
</dbReference>
<gene>
    <name evidence="2" type="ORF">EV690_0669</name>
</gene>
<accession>A0A4R1K3B3</accession>
<dbReference type="AlphaFoldDB" id="A0A4R1K3B3"/>
<evidence type="ECO:0000256" key="1">
    <source>
        <dbReference type="SAM" id="SignalP"/>
    </source>
</evidence>
<comment type="caution">
    <text evidence="2">The sequence shown here is derived from an EMBL/GenBank/DDBJ whole genome shotgun (WGS) entry which is preliminary data.</text>
</comment>
<dbReference type="EMBL" id="SMGD01000011">
    <property type="protein sequence ID" value="TCK58542.1"/>
    <property type="molecule type" value="Genomic_DNA"/>
</dbReference>
<dbReference type="InterPro" id="IPR002816">
    <property type="entry name" value="TraB/PrgY/GumN_fam"/>
</dbReference>
<dbReference type="Proteomes" id="UP000295565">
    <property type="component" value="Unassembled WGS sequence"/>
</dbReference>